<dbReference type="GO" id="GO:0008830">
    <property type="term" value="F:dTDP-4-dehydrorhamnose 3,5-epimerase activity"/>
    <property type="evidence" value="ECO:0007669"/>
    <property type="project" value="UniProtKB-EC"/>
</dbReference>
<evidence type="ECO:0000256" key="6">
    <source>
        <dbReference type="ARBA" id="ARBA00031424"/>
    </source>
</evidence>
<protein>
    <recommendedName>
        <fullName evidence="4">dTDP-4-dehydrorhamnose 3,5-epimerase</fullName>
        <ecNumber evidence="3">5.1.3.13</ecNumber>
    </recommendedName>
    <alternativeName>
        <fullName evidence="6">Thymidine diphospho-4-keto-rhamnose 3,5-epimerase</fullName>
    </alternativeName>
    <alternativeName>
        <fullName evidence="5">dTDP-4-keto-6-deoxyglucose 3,5-epimerase</fullName>
    </alternativeName>
    <alternativeName>
        <fullName evidence="7">dTDP-6-deoxy-D-xylo-4-hexulose 3,5-epimerase</fullName>
    </alternativeName>
</protein>
<feature type="active site" description="Proton donor" evidence="8">
    <location>
        <position position="132"/>
    </location>
</feature>
<dbReference type="InterPro" id="IPR014710">
    <property type="entry name" value="RmlC-like_jellyroll"/>
</dbReference>
<reference evidence="9 10" key="1">
    <citation type="submission" date="2018-03" db="EMBL/GenBank/DDBJ databases">
        <title>Genomic Encyclopedia of Type Strains, Phase III (KMG-III): the genomes of soil and plant-associated and newly described type strains.</title>
        <authorList>
            <person name="Whitman W."/>
        </authorList>
    </citation>
    <scope>NUCLEOTIDE SEQUENCE [LARGE SCALE GENOMIC DNA]</scope>
    <source>
        <strain evidence="9 10">CGMCC 1.12700</strain>
    </source>
</reference>
<evidence type="ECO:0000256" key="5">
    <source>
        <dbReference type="ARBA" id="ARBA00029758"/>
    </source>
</evidence>
<organism evidence="9 10">
    <name type="scientific">Taibaiella chishuiensis</name>
    <dbReference type="NCBI Taxonomy" id="1434707"/>
    <lineage>
        <taxon>Bacteria</taxon>
        <taxon>Pseudomonadati</taxon>
        <taxon>Bacteroidota</taxon>
        <taxon>Chitinophagia</taxon>
        <taxon>Chitinophagales</taxon>
        <taxon>Chitinophagaceae</taxon>
        <taxon>Taibaiella</taxon>
    </lineage>
</organism>
<sequence length="179" mass="20055">MFAFESLPLTGAALITLPAFADNRGSFVKTFQDSFFRQGDIGFELKESYFSVSHKDVIRGMHFQLPPHDHAKIVFCPHGAILDVLVDLRRQSPTYGQYFAAELSAANHQAFYIPPGFAHGFKTLENDTITYYLVSSEHSRDHDAGIMYDSFGMDWACAAPVMSARDQEFPPLSAFDSPF</sequence>
<dbReference type="GO" id="GO:0005829">
    <property type="term" value="C:cytosol"/>
    <property type="evidence" value="ECO:0007669"/>
    <property type="project" value="TreeGrafter"/>
</dbReference>
<comment type="function">
    <text evidence="2">Catalyzes the epimerization of the C3' and C5'positions of dTDP-6-deoxy-D-xylo-4-hexulose, forming dTDP-6-deoxy-L-lyxo-4-hexulose.</text>
</comment>
<dbReference type="Proteomes" id="UP000240572">
    <property type="component" value="Unassembled WGS sequence"/>
</dbReference>
<evidence type="ECO:0000256" key="7">
    <source>
        <dbReference type="ARBA" id="ARBA00033311"/>
    </source>
</evidence>
<dbReference type="EMBL" id="PYGD01000001">
    <property type="protein sequence ID" value="PSK95180.1"/>
    <property type="molecule type" value="Genomic_DNA"/>
</dbReference>
<dbReference type="Gene3D" id="2.60.120.10">
    <property type="entry name" value="Jelly Rolls"/>
    <property type="match status" value="1"/>
</dbReference>
<dbReference type="GO" id="GO:0019305">
    <property type="term" value="P:dTDP-rhamnose biosynthetic process"/>
    <property type="evidence" value="ECO:0007669"/>
    <property type="project" value="TreeGrafter"/>
</dbReference>
<dbReference type="PANTHER" id="PTHR21047:SF2">
    <property type="entry name" value="THYMIDINE DIPHOSPHO-4-KETO-RHAMNOSE 3,5-EPIMERASE"/>
    <property type="match status" value="1"/>
</dbReference>
<name>A0A2P8DD80_9BACT</name>
<evidence type="ECO:0000256" key="2">
    <source>
        <dbReference type="ARBA" id="ARBA00001997"/>
    </source>
</evidence>
<feature type="active site" description="Proton acceptor" evidence="8">
    <location>
        <position position="62"/>
    </location>
</feature>
<dbReference type="PANTHER" id="PTHR21047">
    <property type="entry name" value="DTDP-6-DEOXY-D-GLUCOSE-3,5 EPIMERASE"/>
    <property type="match status" value="1"/>
</dbReference>
<dbReference type="RefSeq" id="WP_106521850.1">
    <property type="nucleotide sequence ID" value="NZ_PYGD01000001.1"/>
</dbReference>
<evidence type="ECO:0000256" key="1">
    <source>
        <dbReference type="ARBA" id="ARBA00001298"/>
    </source>
</evidence>
<dbReference type="AlphaFoldDB" id="A0A2P8DD80"/>
<evidence type="ECO:0000313" key="10">
    <source>
        <dbReference type="Proteomes" id="UP000240572"/>
    </source>
</evidence>
<evidence type="ECO:0000256" key="3">
    <source>
        <dbReference type="ARBA" id="ARBA00012098"/>
    </source>
</evidence>
<evidence type="ECO:0000256" key="4">
    <source>
        <dbReference type="ARBA" id="ARBA00019595"/>
    </source>
</evidence>
<dbReference type="InterPro" id="IPR011051">
    <property type="entry name" value="RmlC_Cupin_sf"/>
</dbReference>
<dbReference type="GO" id="GO:0000271">
    <property type="term" value="P:polysaccharide biosynthetic process"/>
    <property type="evidence" value="ECO:0007669"/>
    <property type="project" value="TreeGrafter"/>
</dbReference>
<dbReference type="OrthoDB" id="9800680at2"/>
<dbReference type="EC" id="5.1.3.13" evidence="3"/>
<evidence type="ECO:0000256" key="8">
    <source>
        <dbReference type="PIRSR" id="PIRSR600888-1"/>
    </source>
</evidence>
<comment type="catalytic activity">
    <reaction evidence="1">
        <text>dTDP-4-dehydro-6-deoxy-alpha-D-glucose = dTDP-4-dehydro-beta-L-rhamnose</text>
        <dbReference type="Rhea" id="RHEA:16969"/>
        <dbReference type="ChEBI" id="CHEBI:57649"/>
        <dbReference type="ChEBI" id="CHEBI:62830"/>
        <dbReference type="EC" id="5.1.3.13"/>
    </reaction>
</comment>
<dbReference type="CDD" id="cd00438">
    <property type="entry name" value="cupin_RmlC"/>
    <property type="match status" value="1"/>
</dbReference>
<accession>A0A2P8DD80</accession>
<dbReference type="InterPro" id="IPR000888">
    <property type="entry name" value="RmlC-like"/>
</dbReference>
<evidence type="ECO:0000313" key="9">
    <source>
        <dbReference type="EMBL" id="PSK95180.1"/>
    </source>
</evidence>
<dbReference type="Pfam" id="PF00908">
    <property type="entry name" value="dTDP_sugar_isom"/>
    <property type="match status" value="1"/>
</dbReference>
<dbReference type="SUPFAM" id="SSF51182">
    <property type="entry name" value="RmlC-like cupins"/>
    <property type="match status" value="1"/>
</dbReference>
<gene>
    <name evidence="9" type="ORF">B0I18_1011346</name>
</gene>
<proteinExistence type="predicted"/>
<comment type="caution">
    <text evidence="9">The sequence shown here is derived from an EMBL/GenBank/DDBJ whole genome shotgun (WGS) entry which is preliminary data.</text>
</comment>
<keyword evidence="10" id="KW-1185">Reference proteome</keyword>